<sequence>MMESEQTTIEKKEENEVKHVEKEEKVSENEQTTNKKKEKQANGNKRKHKEKNSSEDTKPPKKGERLQPMSSCYIFHDNKRYVAPYYYEYRCYAKGRWFGREIFEVMTTEFYAYDAAYYVCAHTYVDTCKAAIENGSITVRDKQVSLNYIIQNGDWMVHKTHRHEPPVTSVILCFFFSKTHPCGHYRFNSLVYILLQELEEPFQTCHRLDRVTSGITILCRNKDIAAKMSAKIRERSITKIYLAFARVKGEFPKDPVTVDKAIKCSDYVKGLHLSEDGKSAKTAFHRLSYNGKSSLVECRPVTGRTHQIRLHLQYLGHPIVNDFGYGGDILCDSNDTVGTTEEKKIDDTLLGIVEKHWNPKCPECITWKEEISGTWISPRPLVVEIWLHALKYECEEWSFEAPKPYWALPDFNEDKYTVRPKPDIVTDEIYD</sequence>
<dbReference type="OrthoDB" id="424794at2759"/>
<dbReference type="InterPro" id="IPR050188">
    <property type="entry name" value="RluA_PseudoU_synthase"/>
</dbReference>
<evidence type="ECO:0000259" key="2">
    <source>
        <dbReference type="Pfam" id="PF00849"/>
    </source>
</evidence>
<feature type="compositionally biased region" description="Basic and acidic residues" evidence="1">
    <location>
        <begin position="51"/>
        <end position="65"/>
    </location>
</feature>
<feature type="region of interest" description="Disordered" evidence="1">
    <location>
        <begin position="1"/>
        <end position="65"/>
    </location>
</feature>
<reference evidence="3 4" key="1">
    <citation type="journal article" date="2013" name="Curr. Biol.">
        <title>The Genome of the Foraminiferan Reticulomyxa filosa.</title>
        <authorList>
            <person name="Glockner G."/>
            <person name="Hulsmann N."/>
            <person name="Schleicher M."/>
            <person name="Noegel A.A."/>
            <person name="Eichinger L."/>
            <person name="Gallinger C."/>
            <person name="Pawlowski J."/>
            <person name="Sierra R."/>
            <person name="Euteneuer U."/>
            <person name="Pillet L."/>
            <person name="Moustafa A."/>
            <person name="Platzer M."/>
            <person name="Groth M."/>
            <person name="Szafranski K."/>
            <person name="Schliwa M."/>
        </authorList>
    </citation>
    <scope>NUCLEOTIDE SEQUENCE [LARGE SCALE GENOMIC DNA]</scope>
</reference>
<dbReference type="PANTHER" id="PTHR21600">
    <property type="entry name" value="MITOCHONDRIAL RNA PSEUDOURIDINE SYNTHASE"/>
    <property type="match status" value="1"/>
</dbReference>
<accession>X6MIL8</accession>
<dbReference type="PANTHER" id="PTHR21600:SF40">
    <property type="entry name" value="PSEUDOURIDYLATE SYNTHASE RPUSD2"/>
    <property type="match status" value="1"/>
</dbReference>
<dbReference type="GO" id="GO:0000455">
    <property type="term" value="P:enzyme-directed rRNA pseudouridine synthesis"/>
    <property type="evidence" value="ECO:0007669"/>
    <property type="project" value="TreeGrafter"/>
</dbReference>
<feature type="domain" description="Pseudouridine synthase RsuA/RluA-like" evidence="2">
    <location>
        <begin position="194"/>
        <end position="313"/>
    </location>
</feature>
<dbReference type="InterPro" id="IPR006145">
    <property type="entry name" value="PsdUridine_synth_RsuA/RluA"/>
</dbReference>
<feature type="compositionally biased region" description="Basic residues" evidence="1">
    <location>
        <begin position="34"/>
        <end position="50"/>
    </location>
</feature>
<dbReference type="Gene3D" id="3.30.2350.10">
    <property type="entry name" value="Pseudouridine synthase"/>
    <property type="match status" value="1"/>
</dbReference>
<evidence type="ECO:0000256" key="1">
    <source>
        <dbReference type="SAM" id="MobiDB-lite"/>
    </source>
</evidence>
<dbReference type="OMA" id="EPPVMAC"/>
<dbReference type="Pfam" id="PF00849">
    <property type="entry name" value="PseudoU_synth_2"/>
    <property type="match status" value="1"/>
</dbReference>
<comment type="caution">
    <text evidence="3">The sequence shown here is derived from an EMBL/GenBank/DDBJ whole genome shotgun (WGS) entry which is preliminary data.</text>
</comment>
<dbReference type="InterPro" id="IPR020103">
    <property type="entry name" value="PsdUridine_synth_cat_dom_sf"/>
</dbReference>
<dbReference type="GO" id="GO:0003723">
    <property type="term" value="F:RNA binding"/>
    <property type="evidence" value="ECO:0007669"/>
    <property type="project" value="InterPro"/>
</dbReference>
<evidence type="ECO:0000313" key="3">
    <source>
        <dbReference type="EMBL" id="ETO13501.1"/>
    </source>
</evidence>
<proteinExistence type="predicted"/>
<dbReference type="AlphaFoldDB" id="X6MIL8"/>
<name>X6MIL8_RETFI</name>
<protein>
    <submittedName>
        <fullName evidence="3">DRAP deaminase</fullName>
    </submittedName>
</protein>
<evidence type="ECO:0000313" key="4">
    <source>
        <dbReference type="Proteomes" id="UP000023152"/>
    </source>
</evidence>
<organism evidence="3 4">
    <name type="scientific">Reticulomyxa filosa</name>
    <dbReference type="NCBI Taxonomy" id="46433"/>
    <lineage>
        <taxon>Eukaryota</taxon>
        <taxon>Sar</taxon>
        <taxon>Rhizaria</taxon>
        <taxon>Retaria</taxon>
        <taxon>Foraminifera</taxon>
        <taxon>Monothalamids</taxon>
        <taxon>Reticulomyxidae</taxon>
        <taxon>Reticulomyxa</taxon>
    </lineage>
</organism>
<feature type="compositionally biased region" description="Basic and acidic residues" evidence="1">
    <location>
        <begin position="8"/>
        <end position="28"/>
    </location>
</feature>
<dbReference type="SUPFAM" id="SSF55120">
    <property type="entry name" value="Pseudouridine synthase"/>
    <property type="match status" value="1"/>
</dbReference>
<dbReference type="EMBL" id="ASPP01020570">
    <property type="protein sequence ID" value="ETO13501.1"/>
    <property type="molecule type" value="Genomic_DNA"/>
</dbReference>
<dbReference type="GO" id="GO:0009982">
    <property type="term" value="F:pseudouridine synthase activity"/>
    <property type="evidence" value="ECO:0007669"/>
    <property type="project" value="InterPro"/>
</dbReference>
<keyword evidence="4" id="KW-1185">Reference proteome</keyword>
<gene>
    <name evidence="3" type="ORF">RFI_23869</name>
</gene>
<dbReference type="Proteomes" id="UP000023152">
    <property type="component" value="Unassembled WGS sequence"/>
</dbReference>